<organism evidence="2 4">
    <name type="scientific">Rotaria magnacalcarata</name>
    <dbReference type="NCBI Taxonomy" id="392030"/>
    <lineage>
        <taxon>Eukaryota</taxon>
        <taxon>Metazoa</taxon>
        <taxon>Spiralia</taxon>
        <taxon>Gnathifera</taxon>
        <taxon>Rotifera</taxon>
        <taxon>Eurotatoria</taxon>
        <taxon>Bdelloidea</taxon>
        <taxon>Philodinida</taxon>
        <taxon>Philodinidae</taxon>
        <taxon>Rotaria</taxon>
    </lineage>
</organism>
<dbReference type="Proteomes" id="UP000681967">
    <property type="component" value="Unassembled WGS sequence"/>
</dbReference>
<proteinExistence type="predicted"/>
<dbReference type="AlphaFoldDB" id="A0A8S3HK98"/>
<evidence type="ECO:0000313" key="3">
    <source>
        <dbReference type="EMBL" id="CAF5186299.1"/>
    </source>
</evidence>
<evidence type="ECO:0000313" key="1">
    <source>
        <dbReference type="EMBL" id="CAF5087450.1"/>
    </source>
</evidence>
<reference evidence="2" key="1">
    <citation type="submission" date="2021-02" db="EMBL/GenBank/DDBJ databases">
        <authorList>
            <person name="Nowell W R."/>
        </authorList>
    </citation>
    <scope>NUCLEOTIDE SEQUENCE</scope>
</reference>
<protein>
    <submittedName>
        <fullName evidence="2">Uncharacterized protein</fullName>
    </submittedName>
</protein>
<dbReference type="EMBL" id="CAJOBJ010333817">
    <property type="protein sequence ID" value="CAF5186299.1"/>
    <property type="molecule type" value="Genomic_DNA"/>
</dbReference>
<dbReference type="EMBL" id="CAJOBH010235113">
    <property type="protein sequence ID" value="CAF5087450.1"/>
    <property type="molecule type" value="Genomic_DNA"/>
</dbReference>
<dbReference type="Proteomes" id="UP000676336">
    <property type="component" value="Unassembled WGS sequence"/>
</dbReference>
<evidence type="ECO:0000313" key="2">
    <source>
        <dbReference type="EMBL" id="CAF5183618.1"/>
    </source>
</evidence>
<evidence type="ECO:0000313" key="4">
    <source>
        <dbReference type="Proteomes" id="UP000676336"/>
    </source>
</evidence>
<gene>
    <name evidence="1" type="ORF">BYL167_LOCUS62705</name>
    <name evidence="3" type="ORF">GIL414_LOCUS71210</name>
    <name evidence="2" type="ORF">SMN809_LOCUS69720</name>
</gene>
<dbReference type="Proteomes" id="UP000681720">
    <property type="component" value="Unassembled WGS sequence"/>
</dbReference>
<comment type="caution">
    <text evidence="2">The sequence shown here is derived from an EMBL/GenBank/DDBJ whole genome shotgun (WGS) entry which is preliminary data.</text>
</comment>
<name>A0A8S3HK98_9BILA</name>
<accession>A0A8S3HK98</accession>
<sequence>HNSDRSGTPLPAGANVSQEHLSHYIDALHFRPLTISYLKDILINDLLPAKQVCVCLHSFTLIQDQILAVQIRGNYYAPVIRRVMFPRLLIKKFHFLIESNTHTLHGIIDPNRYWAIRRYFEHLFERLIEDLNQVYLVSPIRWWWLPETTIFDGKKAMIDDLITPLTSRNFATLKLI</sequence>
<feature type="non-terminal residue" evidence="2">
    <location>
        <position position="1"/>
    </location>
</feature>
<dbReference type="EMBL" id="CAJOBI010320068">
    <property type="protein sequence ID" value="CAF5183618.1"/>
    <property type="molecule type" value="Genomic_DNA"/>
</dbReference>